<dbReference type="Proteomes" id="UP000545332">
    <property type="component" value="Unassembled WGS sequence"/>
</dbReference>
<feature type="non-terminal residue" evidence="1">
    <location>
        <position position="148"/>
    </location>
</feature>
<dbReference type="EMBL" id="VWPX01012114">
    <property type="protein sequence ID" value="NWI15902.1"/>
    <property type="molecule type" value="Genomic_DNA"/>
</dbReference>
<evidence type="ECO:0000313" key="1">
    <source>
        <dbReference type="EMBL" id="NWI15902.1"/>
    </source>
</evidence>
<sequence>RPQVTFALEFEFSCSVLLERAEVGLVASSAEAEAALHDNAVQLGAAVRYEPDLFLSSEATLHRYEVQPRGAHGPGPEFLTTVKVQNLGCFAVPNVTLRVALPAFGYRGAAFLSVSRVLAGNATCVLRGPDPATVAAPVHPEDLLHVDR</sequence>
<protein>
    <submittedName>
        <fullName evidence="1">ITA10 protein</fullName>
    </submittedName>
</protein>
<dbReference type="OrthoDB" id="5317514at2759"/>
<organism evidence="1 2">
    <name type="scientific">Crypturellus soui</name>
    <dbReference type="NCBI Taxonomy" id="458187"/>
    <lineage>
        <taxon>Eukaryota</taxon>
        <taxon>Metazoa</taxon>
        <taxon>Chordata</taxon>
        <taxon>Craniata</taxon>
        <taxon>Vertebrata</taxon>
        <taxon>Euteleostomi</taxon>
        <taxon>Archelosauria</taxon>
        <taxon>Archosauria</taxon>
        <taxon>Dinosauria</taxon>
        <taxon>Saurischia</taxon>
        <taxon>Theropoda</taxon>
        <taxon>Coelurosauria</taxon>
        <taxon>Aves</taxon>
        <taxon>Palaeognathae</taxon>
        <taxon>Tinamiformes</taxon>
        <taxon>Tinamidae</taxon>
        <taxon>Crypturellus</taxon>
    </lineage>
</organism>
<name>A0A7K4KI91_9AVES</name>
<dbReference type="AlphaFoldDB" id="A0A7K4KI91"/>
<evidence type="ECO:0000313" key="2">
    <source>
        <dbReference type="Proteomes" id="UP000545332"/>
    </source>
</evidence>
<proteinExistence type="predicted"/>
<accession>A0A7K4KI91</accession>
<reference evidence="1 2" key="1">
    <citation type="submission" date="2019-09" db="EMBL/GenBank/DDBJ databases">
        <title>Bird 10,000 Genomes (B10K) Project - Family phase.</title>
        <authorList>
            <person name="Zhang G."/>
        </authorList>
    </citation>
    <scope>NUCLEOTIDE SEQUENCE [LARGE SCALE GENOMIC DNA]</scope>
    <source>
        <strain evidence="1">B10K-MSB-42743</strain>
        <tissue evidence="1">Heart</tissue>
    </source>
</reference>
<keyword evidence="2" id="KW-1185">Reference proteome</keyword>
<comment type="caution">
    <text evidence="1">The sequence shown here is derived from an EMBL/GenBank/DDBJ whole genome shotgun (WGS) entry which is preliminary data.</text>
</comment>
<feature type="non-terminal residue" evidence="1">
    <location>
        <position position="1"/>
    </location>
</feature>
<gene>
    <name evidence="1" type="primary">Itga10_0</name>
    <name evidence="1" type="ORF">CRYSOU_R15436</name>
</gene>